<accession>A0A395IBY8</accession>
<evidence type="ECO:0000256" key="4">
    <source>
        <dbReference type="SAM" id="SignalP"/>
    </source>
</evidence>
<dbReference type="Proteomes" id="UP000248961">
    <property type="component" value="Unassembled WGS sequence"/>
</dbReference>
<dbReference type="Gene3D" id="1.25.40.10">
    <property type="entry name" value="Tetratricopeptide repeat domain"/>
    <property type="match status" value="3"/>
</dbReference>
<dbReference type="GO" id="GO:0005789">
    <property type="term" value="C:endoplasmic reticulum membrane"/>
    <property type="evidence" value="ECO:0007669"/>
    <property type="project" value="TreeGrafter"/>
</dbReference>
<dbReference type="EMBL" id="KZ824268">
    <property type="protein sequence ID" value="RAL16663.1"/>
    <property type="molecule type" value="Genomic_DNA"/>
</dbReference>
<feature type="chain" id="PRO_5017362507" evidence="4">
    <location>
        <begin position="26"/>
        <end position="862"/>
    </location>
</feature>
<keyword evidence="3" id="KW-1133">Transmembrane helix</keyword>
<dbReference type="STRING" id="1450537.A0A395IBY8"/>
<evidence type="ECO:0000256" key="1">
    <source>
        <dbReference type="ARBA" id="ARBA00038101"/>
    </source>
</evidence>
<dbReference type="PANTHER" id="PTHR11102">
    <property type="entry name" value="SEL-1-LIKE PROTEIN"/>
    <property type="match status" value="1"/>
</dbReference>
<dbReference type="SUPFAM" id="SSF81901">
    <property type="entry name" value="HCP-like"/>
    <property type="match status" value="3"/>
</dbReference>
<evidence type="ECO:0000313" key="5">
    <source>
        <dbReference type="EMBL" id="RAL16663.1"/>
    </source>
</evidence>
<proteinExistence type="inferred from homology"/>
<dbReference type="GO" id="GO:0016874">
    <property type="term" value="F:ligase activity"/>
    <property type="evidence" value="ECO:0007669"/>
    <property type="project" value="UniProtKB-KW"/>
</dbReference>
<dbReference type="RefSeq" id="XP_025555817.1">
    <property type="nucleotide sequence ID" value="XM_025692339.1"/>
</dbReference>
<feature type="transmembrane region" description="Helical" evidence="3">
    <location>
        <begin position="784"/>
        <end position="803"/>
    </location>
</feature>
<name>A0A395IBY8_ASPHC</name>
<keyword evidence="3" id="KW-0812">Transmembrane</keyword>
<keyword evidence="5" id="KW-0436">Ligase</keyword>
<feature type="signal peptide" evidence="4">
    <location>
        <begin position="1"/>
        <end position="25"/>
    </location>
</feature>
<evidence type="ECO:0000313" key="6">
    <source>
        <dbReference type="Proteomes" id="UP000248961"/>
    </source>
</evidence>
<keyword evidence="3" id="KW-0472">Membrane</keyword>
<dbReference type="VEuPathDB" id="FungiDB:BO97DRAFT_359976"/>
<evidence type="ECO:0000256" key="3">
    <source>
        <dbReference type="SAM" id="Phobius"/>
    </source>
</evidence>
<organism evidence="5 6">
    <name type="scientific">Aspergillus homomorphus (strain CBS 101889)</name>
    <dbReference type="NCBI Taxonomy" id="1450537"/>
    <lineage>
        <taxon>Eukaryota</taxon>
        <taxon>Fungi</taxon>
        <taxon>Dikarya</taxon>
        <taxon>Ascomycota</taxon>
        <taxon>Pezizomycotina</taxon>
        <taxon>Eurotiomycetes</taxon>
        <taxon>Eurotiomycetidae</taxon>
        <taxon>Eurotiales</taxon>
        <taxon>Aspergillaceae</taxon>
        <taxon>Aspergillus</taxon>
        <taxon>Aspergillus subgen. Circumdati</taxon>
    </lineage>
</organism>
<dbReference type="GO" id="GO:0036503">
    <property type="term" value="P:ERAD pathway"/>
    <property type="evidence" value="ECO:0007669"/>
    <property type="project" value="TreeGrafter"/>
</dbReference>
<dbReference type="GeneID" id="37196628"/>
<feature type="compositionally biased region" description="Gly residues" evidence="2">
    <location>
        <begin position="824"/>
        <end position="840"/>
    </location>
</feature>
<gene>
    <name evidence="5" type="ORF">BO97DRAFT_359976</name>
</gene>
<protein>
    <submittedName>
        <fullName evidence="5">Ubiquitin-protein ligase Sel1/Ubx2</fullName>
    </submittedName>
</protein>
<evidence type="ECO:0000256" key="2">
    <source>
        <dbReference type="SAM" id="MobiDB-lite"/>
    </source>
</evidence>
<dbReference type="AlphaFoldDB" id="A0A395IBY8"/>
<dbReference type="InterPro" id="IPR011990">
    <property type="entry name" value="TPR-like_helical_dom_sf"/>
</dbReference>
<keyword evidence="6" id="KW-1185">Reference proteome</keyword>
<sequence>MKSRCLWHILPLALLLLLQAFLGECSDQPDNLSSTIDAVHEPKAQSFFQSSSGSEDVEVQQPGHERVEHALRVLRDSKLSVVAPDTKPSSLVGYAWYYAQEAFRILFMNAPKSSSSDSNRSKKHKVHPDIAKAVHELTVAAQEAGNPDAMFLLAELNFYGNYTHPRDFKQAFHWYHALAAATGNSTAQYMLGFMYGTGVGGAVERDQAQSLLYHTFAAETGNTRSEMTLAYRHHQGVGAPRDCDQATYYYKQVADKAIAYLRSGPPGGRNLVRESYRWADEEGGVYGEGASVSTAGLRDSAHSGADANLEDVLEYLDLMSRKGELKATFSLGKMYYEGGRGLPRNFRRAMRYFKQVTRRYWNQDNSVIPNYPAGIEKLAAKAAGHVGLMYLRGEGVEQNFATALTWFRRGLTIGDALCQHEMGLMYLHGYGVSQDAYRAASYFRSAADQDFPAAETRLGALFLDQGDVPTATKYFELAARWGSMEAFYYLAELSNNGVGRKRHCGMAASYYKMVAERAEAIHSSFEEANTAYENGDKERALIPAMMAAEQGYEYAQSNVAFLLDEQRSLVALDRLLPGTQQSRPPLLRNAALALIYWTRSAKQANIDSLIKMGDYYLSGTGIAADADKASTCYHTAAEAHYSAQAYWNLGWMHENGVAVDQDFHMAKRYYDLALETSPEAYLPVKLSLLKLRMRGYWNWLTNGDINPIQEEKAAKPHRTLKEWIAAFIENDEEEEANYRAQLYKRGDDEEDDLMSAATGNHRLDERHNDDGYYDDLELDIDESVLEGLIIVGLAATLLVLVYMRQQRNRQRQPDGNGGVNPAAGGNGNGNGNGNGVGNGERGFFPRPGDPEFAQWAAGGVGH</sequence>
<feature type="region of interest" description="Disordered" evidence="2">
    <location>
        <begin position="809"/>
        <end position="862"/>
    </location>
</feature>
<dbReference type="InterPro" id="IPR050767">
    <property type="entry name" value="Sel1_AlgK"/>
</dbReference>
<dbReference type="PANTHER" id="PTHR11102:SF147">
    <property type="entry name" value="SEL1L ADAPTOR SUBUNIT OF ERAD E3 UBIQUITIN LIGASE"/>
    <property type="match status" value="1"/>
</dbReference>
<feature type="region of interest" description="Disordered" evidence="2">
    <location>
        <begin position="749"/>
        <end position="768"/>
    </location>
</feature>
<reference evidence="5 6" key="1">
    <citation type="submission" date="2018-02" db="EMBL/GenBank/DDBJ databases">
        <title>The genomes of Aspergillus section Nigri reveals drivers in fungal speciation.</title>
        <authorList>
            <consortium name="DOE Joint Genome Institute"/>
            <person name="Vesth T.C."/>
            <person name="Nybo J."/>
            <person name="Theobald S."/>
            <person name="Brandl J."/>
            <person name="Frisvad J.C."/>
            <person name="Nielsen K.F."/>
            <person name="Lyhne E.K."/>
            <person name="Kogle M.E."/>
            <person name="Kuo A."/>
            <person name="Riley R."/>
            <person name="Clum A."/>
            <person name="Nolan M."/>
            <person name="Lipzen A."/>
            <person name="Salamov A."/>
            <person name="Henrissat B."/>
            <person name="Wiebenga A."/>
            <person name="De vries R.P."/>
            <person name="Grigoriev I.V."/>
            <person name="Mortensen U.H."/>
            <person name="Andersen M.R."/>
            <person name="Baker S.E."/>
        </authorList>
    </citation>
    <scope>NUCLEOTIDE SEQUENCE [LARGE SCALE GENOMIC DNA]</scope>
    <source>
        <strain evidence="5 6">CBS 101889</strain>
    </source>
</reference>
<dbReference type="Pfam" id="PF08238">
    <property type="entry name" value="Sel1"/>
    <property type="match status" value="9"/>
</dbReference>
<dbReference type="OrthoDB" id="27934at2759"/>
<comment type="similarity">
    <text evidence="1">Belongs to the sel-1 family.</text>
</comment>
<dbReference type="InterPro" id="IPR006597">
    <property type="entry name" value="Sel1-like"/>
</dbReference>
<dbReference type="SMART" id="SM00671">
    <property type="entry name" value="SEL1"/>
    <property type="match status" value="10"/>
</dbReference>
<keyword evidence="4" id="KW-0732">Signal</keyword>